<proteinExistence type="predicted"/>
<dbReference type="RefSeq" id="WP_214913443.1">
    <property type="nucleotide sequence ID" value="NZ_JAGGNX010000003.1"/>
</dbReference>
<dbReference type="Proteomes" id="UP000692896">
    <property type="component" value="Unassembled WGS sequence"/>
</dbReference>
<evidence type="ECO:0000313" key="2">
    <source>
        <dbReference type="Proteomes" id="UP000692896"/>
    </source>
</evidence>
<gene>
    <name evidence="1" type="ORF">J7E47_17330</name>
</gene>
<comment type="caution">
    <text evidence="1">The sequence shown here is derived from an EMBL/GenBank/DDBJ whole genome shotgun (WGS) entry which is preliminary data.</text>
</comment>
<dbReference type="EMBL" id="JAGGOB010000036">
    <property type="protein sequence ID" value="MBT2330484.1"/>
    <property type="molecule type" value="Genomic_DNA"/>
</dbReference>
<reference evidence="1" key="1">
    <citation type="submission" date="2021-03" db="EMBL/GenBank/DDBJ databases">
        <title>Genomic analysis provides insights into the functional capacity of soil bacteria communities inhabiting an altitudinal gradient in the Atacama Desert.</title>
        <authorList>
            <person name="Gonzalez M."/>
            <person name="Maldonado J."/>
            <person name="Maza F."/>
            <person name="Hodar C."/>
            <person name="Cortes M."/>
            <person name="Palma R."/>
            <person name="Andreani C."/>
            <person name="Gaete A."/>
            <person name="Vasquez-Dean J."/>
            <person name="Acuna V."/>
            <person name="Aguado M."/>
            <person name="Mandakovic D."/>
            <person name="Latorre M."/>
            <person name="Orellana A."/>
            <person name="Gutierrez R."/>
            <person name="Montecino M."/>
            <person name="Allende M."/>
            <person name="Maass A."/>
            <person name="Cambiazo V."/>
        </authorList>
    </citation>
    <scope>NUCLEOTIDE SEQUENCE</scope>
    <source>
        <strain evidence="1">ISL-25</strain>
    </source>
</reference>
<accession>A0A944DPM5</accession>
<organism evidence="1 2">
    <name type="scientific">Pseudomonas fluorescens</name>
    <dbReference type="NCBI Taxonomy" id="294"/>
    <lineage>
        <taxon>Bacteria</taxon>
        <taxon>Pseudomonadati</taxon>
        <taxon>Pseudomonadota</taxon>
        <taxon>Gammaproteobacteria</taxon>
        <taxon>Pseudomonadales</taxon>
        <taxon>Pseudomonadaceae</taxon>
        <taxon>Pseudomonas</taxon>
    </lineage>
</organism>
<sequence length="201" mass="21750">MTSATVASNDFLAVMQKQRAQANKGIADPSIGAFEPSAKVRGEFEQLGGVPVSNSDSLDDALRQIKAVANTDATATADQAQNDITTITNAYRNSMGDNNAAENFRQQMDACRTKVIANASKGLDSAYDKAAELGRNMSPSEQNSLLSFMKNVVEMGFTRIANEIVQFIGNAIETLSSWITNAFYAIKKIFTDIAAFIEKNF</sequence>
<name>A0A944DPM5_PSEFL</name>
<evidence type="ECO:0000313" key="1">
    <source>
        <dbReference type="EMBL" id="MBT2330484.1"/>
    </source>
</evidence>
<dbReference type="AlphaFoldDB" id="A0A944DPM5"/>
<protein>
    <submittedName>
        <fullName evidence="1">Uncharacterized protein</fullName>
    </submittedName>
</protein>